<organism evidence="2 3">
    <name type="scientific">Nocardioides luti</name>
    <dbReference type="NCBI Taxonomy" id="2761101"/>
    <lineage>
        <taxon>Bacteria</taxon>
        <taxon>Bacillati</taxon>
        <taxon>Actinomycetota</taxon>
        <taxon>Actinomycetes</taxon>
        <taxon>Propionibacteriales</taxon>
        <taxon>Nocardioidaceae</taxon>
        <taxon>Nocardioides</taxon>
    </lineage>
</organism>
<keyword evidence="3" id="KW-1185">Reference proteome</keyword>
<sequence>MTALVTPDVRLHATWAAAMQEFGDGYPHGSGLGHEVPTYDEEGCAAYVAWLLGAAETPIREDWVPCTFLWIAEGDEVVGFLALRHTLNDWLLEEGGHIGYSVRPSRRREGHAGRALGLALPRAAALGLDRVLLTCDEDNLASRGTIEANGGAYEDSRNGKRRYWIATGSQSSGR</sequence>
<name>A0A7X0RHM5_9ACTN</name>
<gene>
    <name evidence="2" type="ORF">H5V45_14065</name>
</gene>
<evidence type="ECO:0000313" key="3">
    <source>
        <dbReference type="Proteomes" id="UP000523955"/>
    </source>
</evidence>
<dbReference type="Gene3D" id="3.40.630.30">
    <property type="match status" value="1"/>
</dbReference>
<dbReference type="GO" id="GO:0016747">
    <property type="term" value="F:acyltransferase activity, transferring groups other than amino-acyl groups"/>
    <property type="evidence" value="ECO:0007669"/>
    <property type="project" value="InterPro"/>
</dbReference>
<dbReference type="Pfam" id="PF00583">
    <property type="entry name" value="Acetyltransf_1"/>
    <property type="match status" value="1"/>
</dbReference>
<feature type="domain" description="N-acetyltransferase" evidence="1">
    <location>
        <begin position="34"/>
        <end position="169"/>
    </location>
</feature>
<reference evidence="2 3" key="1">
    <citation type="submission" date="2020-08" db="EMBL/GenBank/DDBJ databases">
        <authorList>
            <person name="Seo M.-J."/>
        </authorList>
    </citation>
    <scope>NUCLEOTIDE SEQUENCE [LARGE SCALE GENOMIC DNA]</scope>
    <source>
        <strain evidence="2 3">KIGAM211</strain>
    </source>
</reference>
<dbReference type="AlphaFoldDB" id="A0A7X0RHM5"/>
<dbReference type="EMBL" id="JACKXE010000001">
    <property type="protein sequence ID" value="MBB6628446.1"/>
    <property type="molecule type" value="Genomic_DNA"/>
</dbReference>
<protein>
    <submittedName>
        <fullName evidence="2">GNAT family N-acetyltransferase</fullName>
    </submittedName>
</protein>
<dbReference type="Proteomes" id="UP000523955">
    <property type="component" value="Unassembled WGS sequence"/>
</dbReference>
<dbReference type="InterPro" id="IPR000182">
    <property type="entry name" value="GNAT_dom"/>
</dbReference>
<dbReference type="InterPro" id="IPR016181">
    <property type="entry name" value="Acyl_CoA_acyltransferase"/>
</dbReference>
<dbReference type="PANTHER" id="PTHR39173:SF1">
    <property type="entry name" value="ACETYLTRANSFERASE"/>
    <property type="match status" value="1"/>
</dbReference>
<proteinExistence type="predicted"/>
<evidence type="ECO:0000259" key="1">
    <source>
        <dbReference type="PROSITE" id="PS51186"/>
    </source>
</evidence>
<dbReference type="CDD" id="cd04301">
    <property type="entry name" value="NAT_SF"/>
    <property type="match status" value="1"/>
</dbReference>
<accession>A0A7X0RHM5</accession>
<dbReference type="PANTHER" id="PTHR39173">
    <property type="entry name" value="ACETYLTRANSFERASE"/>
    <property type="match status" value="1"/>
</dbReference>
<keyword evidence="2" id="KW-0808">Transferase</keyword>
<dbReference type="SUPFAM" id="SSF55729">
    <property type="entry name" value="Acyl-CoA N-acyltransferases (Nat)"/>
    <property type="match status" value="1"/>
</dbReference>
<evidence type="ECO:0000313" key="2">
    <source>
        <dbReference type="EMBL" id="MBB6628446.1"/>
    </source>
</evidence>
<comment type="caution">
    <text evidence="2">The sequence shown here is derived from an EMBL/GenBank/DDBJ whole genome shotgun (WGS) entry which is preliminary data.</text>
</comment>
<dbReference type="RefSeq" id="WP_185253502.1">
    <property type="nucleotide sequence ID" value="NZ_JACKXE010000001.1"/>
</dbReference>
<dbReference type="PROSITE" id="PS51186">
    <property type="entry name" value="GNAT"/>
    <property type="match status" value="1"/>
</dbReference>